<dbReference type="EMBL" id="JAVXZY010000004">
    <property type="protein sequence ID" value="MDT9000073.1"/>
    <property type="molecule type" value="Genomic_DNA"/>
</dbReference>
<dbReference type="SUPFAM" id="SSF46785">
    <property type="entry name" value="Winged helix' DNA-binding domain"/>
    <property type="match status" value="1"/>
</dbReference>
<dbReference type="PANTHER" id="PTHR30537">
    <property type="entry name" value="HTH-TYPE TRANSCRIPTIONAL REGULATOR"/>
    <property type="match status" value="1"/>
</dbReference>
<protein>
    <submittedName>
        <fullName evidence="6">LysR family transcriptional regulator</fullName>
    </submittedName>
</protein>
<keyword evidence="3" id="KW-0238">DNA-binding</keyword>
<dbReference type="Gene3D" id="3.40.190.290">
    <property type="match status" value="1"/>
</dbReference>
<proteinExistence type="inferred from homology"/>
<evidence type="ECO:0000256" key="3">
    <source>
        <dbReference type="ARBA" id="ARBA00023125"/>
    </source>
</evidence>
<dbReference type="RefSeq" id="WP_315650621.1">
    <property type="nucleotide sequence ID" value="NZ_JAVXZY010000004.1"/>
</dbReference>
<dbReference type="InterPro" id="IPR036390">
    <property type="entry name" value="WH_DNA-bd_sf"/>
</dbReference>
<keyword evidence="7" id="KW-1185">Reference proteome</keyword>
<name>A0ABU3PD86_9BURK</name>
<keyword evidence="4" id="KW-0804">Transcription</keyword>
<dbReference type="PRINTS" id="PR00039">
    <property type="entry name" value="HTHLYSR"/>
</dbReference>
<dbReference type="InterPro" id="IPR036388">
    <property type="entry name" value="WH-like_DNA-bd_sf"/>
</dbReference>
<dbReference type="InterPro" id="IPR000847">
    <property type="entry name" value="LysR_HTH_N"/>
</dbReference>
<gene>
    <name evidence="6" type="ORF">RQP53_12425</name>
</gene>
<evidence type="ECO:0000256" key="1">
    <source>
        <dbReference type="ARBA" id="ARBA00009437"/>
    </source>
</evidence>
<evidence type="ECO:0000313" key="6">
    <source>
        <dbReference type="EMBL" id="MDT9000073.1"/>
    </source>
</evidence>
<dbReference type="InterPro" id="IPR005119">
    <property type="entry name" value="LysR_subst-bd"/>
</dbReference>
<dbReference type="Proteomes" id="UP001246372">
    <property type="component" value="Unassembled WGS sequence"/>
</dbReference>
<dbReference type="Pfam" id="PF03466">
    <property type="entry name" value="LysR_substrate"/>
    <property type="match status" value="1"/>
</dbReference>
<dbReference type="PROSITE" id="PS50931">
    <property type="entry name" value="HTH_LYSR"/>
    <property type="match status" value="1"/>
</dbReference>
<dbReference type="SUPFAM" id="SSF53850">
    <property type="entry name" value="Periplasmic binding protein-like II"/>
    <property type="match status" value="1"/>
</dbReference>
<dbReference type="PANTHER" id="PTHR30537:SF72">
    <property type="entry name" value="LYSR FAMILY TRANSCRIPTIONAL REGULATOR"/>
    <property type="match status" value="1"/>
</dbReference>
<dbReference type="Gene3D" id="1.10.10.10">
    <property type="entry name" value="Winged helix-like DNA-binding domain superfamily/Winged helix DNA-binding domain"/>
    <property type="match status" value="1"/>
</dbReference>
<comment type="similarity">
    <text evidence="1">Belongs to the LysR transcriptional regulatory family.</text>
</comment>
<sequence length="307" mass="33728">MDRLQAMQLFVQIADSGSFTRAAEALGLSRPAASNAIRALEDRLGTRLLSRTTRQVQLTADGQAYRERCQRLLADMAEAEALFRPQGSQLRGRLRIDVPSRVAAGLMAPALPDFLEHHPELSLELGSSDRAIDLFQDGVDAVIRVGASSDERLISRPLGQFRVGSYASPAYLARHGRPERLEALSGHWLVDYAPPQAPASEQLGLAAWEHLAANGSRQRLMLRSRLRVNSVETYLAAGLAGLGLIQVPAYDVAGALARGELVELMQAWPAPPLPVALLYPQRRHLSRRLQAFAAWCETLFRPHLLPI</sequence>
<evidence type="ECO:0000259" key="5">
    <source>
        <dbReference type="PROSITE" id="PS50931"/>
    </source>
</evidence>
<accession>A0ABU3PD86</accession>
<keyword evidence="2" id="KW-0805">Transcription regulation</keyword>
<reference evidence="6" key="1">
    <citation type="submission" date="2023-09" db="EMBL/GenBank/DDBJ databases">
        <title>Paucibacter sp. APW11 Genome sequencing and assembly.</title>
        <authorList>
            <person name="Kim I."/>
        </authorList>
    </citation>
    <scope>NUCLEOTIDE SEQUENCE</scope>
    <source>
        <strain evidence="6">APW11</strain>
    </source>
</reference>
<organism evidence="6 7">
    <name type="scientific">Roseateles aquae</name>
    <dbReference type="NCBI Taxonomy" id="3077235"/>
    <lineage>
        <taxon>Bacteria</taxon>
        <taxon>Pseudomonadati</taxon>
        <taxon>Pseudomonadota</taxon>
        <taxon>Betaproteobacteria</taxon>
        <taxon>Burkholderiales</taxon>
        <taxon>Sphaerotilaceae</taxon>
        <taxon>Roseateles</taxon>
    </lineage>
</organism>
<comment type="caution">
    <text evidence="6">The sequence shown here is derived from an EMBL/GenBank/DDBJ whole genome shotgun (WGS) entry which is preliminary data.</text>
</comment>
<dbReference type="InterPro" id="IPR058163">
    <property type="entry name" value="LysR-type_TF_proteobact-type"/>
</dbReference>
<evidence type="ECO:0000256" key="4">
    <source>
        <dbReference type="ARBA" id="ARBA00023163"/>
    </source>
</evidence>
<evidence type="ECO:0000256" key="2">
    <source>
        <dbReference type="ARBA" id="ARBA00023015"/>
    </source>
</evidence>
<dbReference type="Pfam" id="PF00126">
    <property type="entry name" value="HTH_1"/>
    <property type="match status" value="1"/>
</dbReference>
<evidence type="ECO:0000313" key="7">
    <source>
        <dbReference type="Proteomes" id="UP001246372"/>
    </source>
</evidence>
<feature type="domain" description="HTH lysR-type" evidence="5">
    <location>
        <begin position="1"/>
        <end position="59"/>
    </location>
</feature>